<keyword evidence="19" id="KW-1185">Reference proteome</keyword>
<evidence type="ECO:0000259" key="16">
    <source>
        <dbReference type="PROSITE" id="PS50011"/>
    </source>
</evidence>
<comment type="subcellular location">
    <subcellularLocation>
        <location evidence="1">Membrane</location>
        <topology evidence="1">Single-pass type I membrane protein</topology>
    </subcellularLocation>
</comment>
<keyword evidence="9" id="KW-0067">ATP-binding</keyword>
<dbReference type="InterPro" id="IPR008271">
    <property type="entry name" value="Ser/Thr_kinase_AS"/>
</dbReference>
<name>A0A6A6JY69_WESOR</name>
<feature type="compositionally biased region" description="Basic residues" evidence="14">
    <location>
        <begin position="668"/>
        <end position="686"/>
    </location>
</feature>
<evidence type="ECO:0000256" key="4">
    <source>
        <dbReference type="ARBA" id="ARBA00022679"/>
    </source>
</evidence>
<dbReference type="SMART" id="SM00580">
    <property type="entry name" value="PUG"/>
    <property type="match status" value="1"/>
</dbReference>
<dbReference type="PANTHER" id="PTHR13954:SF6">
    <property type="entry name" value="NON-SPECIFIC SERINE_THREONINE PROTEIN KINASE"/>
    <property type="match status" value="1"/>
</dbReference>
<dbReference type="Pfam" id="PF00069">
    <property type="entry name" value="Pkinase"/>
    <property type="match status" value="1"/>
</dbReference>
<dbReference type="RefSeq" id="XP_033658234.1">
    <property type="nucleotide sequence ID" value="XM_033802936.1"/>
</dbReference>
<evidence type="ECO:0000256" key="13">
    <source>
        <dbReference type="ARBA" id="ARBA00048977"/>
    </source>
</evidence>
<dbReference type="EC" id="2.7.11.1" evidence="2"/>
<dbReference type="PANTHER" id="PTHR13954">
    <property type="entry name" value="IRE1-RELATED"/>
    <property type="match status" value="1"/>
</dbReference>
<dbReference type="GO" id="GO:0004521">
    <property type="term" value="F:RNA endonuclease activity"/>
    <property type="evidence" value="ECO:0007669"/>
    <property type="project" value="InterPro"/>
</dbReference>
<evidence type="ECO:0000256" key="14">
    <source>
        <dbReference type="SAM" id="MobiDB-lite"/>
    </source>
</evidence>
<feature type="region of interest" description="Disordered" evidence="14">
    <location>
        <begin position="473"/>
        <end position="499"/>
    </location>
</feature>
<dbReference type="PROSITE" id="PS50011">
    <property type="entry name" value="PROTEIN_KINASE_DOM"/>
    <property type="match status" value="1"/>
</dbReference>
<gene>
    <name evidence="18" type="ORF">EI97DRAFT_5840</name>
</gene>
<dbReference type="Pfam" id="PF06479">
    <property type="entry name" value="Ribonuc_2-5A"/>
    <property type="match status" value="1"/>
</dbReference>
<dbReference type="InterPro" id="IPR011047">
    <property type="entry name" value="Quinoprotein_ADH-like_sf"/>
</dbReference>
<evidence type="ECO:0000256" key="7">
    <source>
        <dbReference type="ARBA" id="ARBA00022741"/>
    </source>
</evidence>
<feature type="compositionally biased region" description="Pro residues" evidence="14">
    <location>
        <begin position="58"/>
        <end position="70"/>
    </location>
</feature>
<dbReference type="InterPro" id="IPR015943">
    <property type="entry name" value="WD40/YVTN_repeat-like_dom_sf"/>
</dbReference>
<dbReference type="InterPro" id="IPR010513">
    <property type="entry name" value="KEN_dom"/>
</dbReference>
<feature type="compositionally biased region" description="Low complexity" evidence="14">
    <location>
        <begin position="929"/>
        <end position="942"/>
    </location>
</feature>
<dbReference type="Gene3D" id="3.30.200.20">
    <property type="entry name" value="Phosphorylase Kinase, domain 1"/>
    <property type="match status" value="1"/>
</dbReference>
<dbReference type="SMART" id="SM00564">
    <property type="entry name" value="PQQ"/>
    <property type="match status" value="2"/>
</dbReference>
<dbReference type="Gene3D" id="1.10.510.10">
    <property type="entry name" value="Transferase(Phosphotransferase) domain 1"/>
    <property type="match status" value="1"/>
</dbReference>
<dbReference type="InterPro" id="IPR045133">
    <property type="entry name" value="IRE1/2-like"/>
</dbReference>
<evidence type="ECO:0000256" key="1">
    <source>
        <dbReference type="ARBA" id="ARBA00004479"/>
    </source>
</evidence>
<keyword evidence="6 15" id="KW-0732">Signal</keyword>
<protein>
    <recommendedName>
        <fullName evidence="2">non-specific serine/threonine protein kinase</fullName>
        <ecNumber evidence="2">2.7.11.1</ecNumber>
    </recommendedName>
</protein>
<keyword evidence="10" id="KW-1133">Transmembrane helix</keyword>
<dbReference type="Gene3D" id="1.20.1440.180">
    <property type="entry name" value="KEN domain"/>
    <property type="match status" value="1"/>
</dbReference>
<dbReference type="SUPFAM" id="SSF50998">
    <property type="entry name" value="Quinoprotein alcohol dehydrogenase-like"/>
    <property type="match status" value="1"/>
</dbReference>
<dbReference type="GO" id="GO:0006397">
    <property type="term" value="P:mRNA processing"/>
    <property type="evidence" value="ECO:0007669"/>
    <property type="project" value="InterPro"/>
</dbReference>
<dbReference type="GO" id="GO:0004674">
    <property type="term" value="F:protein serine/threonine kinase activity"/>
    <property type="evidence" value="ECO:0007669"/>
    <property type="project" value="UniProtKB-KW"/>
</dbReference>
<evidence type="ECO:0000256" key="11">
    <source>
        <dbReference type="ARBA" id="ARBA00023136"/>
    </source>
</evidence>
<dbReference type="PROSITE" id="PS51392">
    <property type="entry name" value="KEN"/>
    <property type="match status" value="1"/>
</dbReference>
<dbReference type="GO" id="GO:0070059">
    <property type="term" value="P:intrinsic apoptotic signaling pathway in response to endoplasmic reticulum stress"/>
    <property type="evidence" value="ECO:0007669"/>
    <property type="project" value="TreeGrafter"/>
</dbReference>
<dbReference type="AlphaFoldDB" id="A0A6A6JY69"/>
<accession>A0A6A6JY69</accession>
<feature type="chain" id="PRO_5025381233" description="non-specific serine/threonine protein kinase" evidence="15">
    <location>
        <begin position="33"/>
        <end position="1176"/>
    </location>
</feature>
<dbReference type="SMART" id="SM00220">
    <property type="entry name" value="S_TKc"/>
    <property type="match status" value="1"/>
</dbReference>
<dbReference type="SUPFAM" id="SSF56112">
    <property type="entry name" value="Protein kinase-like (PK-like)"/>
    <property type="match status" value="1"/>
</dbReference>
<evidence type="ECO:0000256" key="2">
    <source>
        <dbReference type="ARBA" id="ARBA00012513"/>
    </source>
</evidence>
<dbReference type="Gene3D" id="2.130.10.10">
    <property type="entry name" value="YVTN repeat-like/Quinoprotein amine dehydrogenase"/>
    <property type="match status" value="1"/>
</dbReference>
<dbReference type="CDD" id="cd13982">
    <property type="entry name" value="STKc_IRE1"/>
    <property type="match status" value="1"/>
</dbReference>
<comment type="catalytic activity">
    <reaction evidence="13">
        <text>L-seryl-[protein] + ATP = O-phospho-L-seryl-[protein] + ADP + H(+)</text>
        <dbReference type="Rhea" id="RHEA:17989"/>
        <dbReference type="Rhea" id="RHEA-COMP:9863"/>
        <dbReference type="Rhea" id="RHEA-COMP:11604"/>
        <dbReference type="ChEBI" id="CHEBI:15378"/>
        <dbReference type="ChEBI" id="CHEBI:29999"/>
        <dbReference type="ChEBI" id="CHEBI:30616"/>
        <dbReference type="ChEBI" id="CHEBI:83421"/>
        <dbReference type="ChEBI" id="CHEBI:456216"/>
        <dbReference type="EC" id="2.7.11.1"/>
    </reaction>
    <physiologicalReaction direction="left-to-right" evidence="13">
        <dbReference type="Rhea" id="RHEA:17990"/>
    </physiologicalReaction>
</comment>
<evidence type="ECO:0000313" key="19">
    <source>
        <dbReference type="Proteomes" id="UP000800097"/>
    </source>
</evidence>
<evidence type="ECO:0000256" key="15">
    <source>
        <dbReference type="SAM" id="SignalP"/>
    </source>
</evidence>
<keyword evidence="8" id="KW-0418">Kinase</keyword>
<dbReference type="OrthoDB" id="63989at2759"/>
<sequence>MPRRRPPGAGPGFRKTTALIAILFVLPFVTTAAQQQQHVPQHNASSASSSPDAYLDANPPPNSPTPPPSKRNPYTPLIVQNERAVATEVSSAPADRAVRAPHARNAAAPSAGLTPKSARSLQDWEVEDFVLLATVDGKIHARDRYNGHEIWALDLGQPMLETMYNHNGSDGNTPIHDPFLWIVEPVENGALYILKPGPHPVLSSLRMTVKQLAEELSPYATGDFVYLADKKSFFFTVNAQTGQVTSTHSVNGSNVRDDQSCQPKDHDFLAVGAKERECKGIFNIARTEYRISIQNQLTGEAICNIKYSEWSTNNRDRDLHAQYLTTMDNQYIYTRYDGHAISMDYNRPKPAKRPVFEQKFSSPVVRVFDVARPLDNERPDAPLVLLPQPPGPAFTEDRIKHVWLNTTEDGSWYALSEMNYPAVTDQAPRALCYSPEWSNNELLNIDTHALPDRRGLVGVHILDHVGEARHAVPGIEGPKHDEEPVGPIPELPERPTYSPVETRADDHRVTIESRSWLKTWTTIVVVVVLSGYYFGLGQSTSFLEFRDNLRSRFGKMAHSEPQKIAVPLVERTEPPIPELVADPPTAEAAPAEARVEEPAVVDNPVEVELEKKVRFDVPDEEDDLEPLSRTTTAETLTEGGHDANGIVDTAAEPGQTAANGEVTPTSTPRKKKAHRGKRGGQKKKKPKDGDDVDQSVNAARELEQDPALHPDEVIPAGDDVQDVSNIKKIGKLTIDFDRLLGNGSGGTFVFEGKWNERDVAVKRMLPQYYGLAEQEVKLLQESDFHHNVIRYFDDEKDENFLYIAVELCQASLFDLYRDGRAGEELTERQRQLVAEINADVPGALRQLAEGLNHLHSLRIIHRDIKPQNILIAYPTRNQKKGPRLVISDFGLCKTLPDNVSTLIGTTGNAGTVGWKAPELILQPKDLDRGSSTGQSRDSSSSTDPVAQGVKRAVDIFSLGCVFFYVLTNGSHPFDDEEGWMQMRELNIKKDKANLDQLSLGNDSEEPRHLIRWMLSNRPEDRPTALQVMNHPFFWPAEKRLNFLCDCSDHWERECRDPPSHHLSILESFSEAVISDGKKSDFLAKLHRSFVASLGKQRKYTGDRMLDLLRALRNKKNHYEDMDESVKALVGDLPEGYLRYWTSRFPNLLMCCYECVVECGLQREPRFRPYFEHMNVS</sequence>
<feature type="region of interest" description="Disordered" evidence="14">
    <location>
        <begin position="36"/>
        <end position="116"/>
    </location>
</feature>
<keyword evidence="4" id="KW-0808">Transferase</keyword>
<dbReference type="InterPro" id="IPR018391">
    <property type="entry name" value="PQQ_b-propeller_rpt"/>
</dbReference>
<dbReference type="Proteomes" id="UP000800097">
    <property type="component" value="Unassembled WGS sequence"/>
</dbReference>
<feature type="domain" description="Protein kinase" evidence="16">
    <location>
        <begin position="734"/>
        <end position="1033"/>
    </location>
</feature>
<keyword evidence="7" id="KW-0547">Nucleotide-binding</keyword>
<dbReference type="InterPro" id="IPR011009">
    <property type="entry name" value="Kinase-like_dom_sf"/>
</dbReference>
<dbReference type="GO" id="GO:0036498">
    <property type="term" value="P:IRE1-mediated unfolded protein response"/>
    <property type="evidence" value="ECO:0007669"/>
    <property type="project" value="TreeGrafter"/>
</dbReference>
<feature type="compositionally biased region" description="Polar residues" evidence="14">
    <location>
        <begin position="36"/>
        <end position="51"/>
    </location>
</feature>
<dbReference type="PROSITE" id="PS00108">
    <property type="entry name" value="PROTEIN_KINASE_ST"/>
    <property type="match status" value="1"/>
</dbReference>
<feature type="compositionally biased region" description="Polar residues" evidence="14">
    <location>
        <begin position="656"/>
        <end position="667"/>
    </location>
</feature>
<dbReference type="GO" id="GO:0005524">
    <property type="term" value="F:ATP binding"/>
    <property type="evidence" value="ECO:0007669"/>
    <property type="project" value="UniProtKB-KW"/>
</dbReference>
<dbReference type="InterPro" id="IPR000719">
    <property type="entry name" value="Prot_kinase_dom"/>
</dbReference>
<dbReference type="GO" id="GO:1990604">
    <property type="term" value="C:IRE1-TRAF2-ASK1 complex"/>
    <property type="evidence" value="ECO:0007669"/>
    <property type="project" value="TreeGrafter"/>
</dbReference>
<dbReference type="CDD" id="cd09769">
    <property type="entry name" value="Luminal_IRE1"/>
    <property type="match status" value="1"/>
</dbReference>
<dbReference type="GO" id="GO:0051082">
    <property type="term" value="F:unfolded protein binding"/>
    <property type="evidence" value="ECO:0007669"/>
    <property type="project" value="TreeGrafter"/>
</dbReference>
<feature type="domain" description="KEN" evidence="17">
    <location>
        <begin position="1036"/>
        <end position="1172"/>
    </location>
</feature>
<evidence type="ECO:0000256" key="10">
    <source>
        <dbReference type="ARBA" id="ARBA00022989"/>
    </source>
</evidence>
<feature type="region of interest" description="Disordered" evidence="14">
    <location>
        <begin position="924"/>
        <end position="945"/>
    </location>
</feature>
<comment type="catalytic activity">
    <reaction evidence="12">
        <text>L-threonyl-[protein] + ATP = O-phospho-L-threonyl-[protein] + ADP + H(+)</text>
        <dbReference type="Rhea" id="RHEA:46608"/>
        <dbReference type="Rhea" id="RHEA-COMP:11060"/>
        <dbReference type="Rhea" id="RHEA-COMP:11605"/>
        <dbReference type="ChEBI" id="CHEBI:15378"/>
        <dbReference type="ChEBI" id="CHEBI:30013"/>
        <dbReference type="ChEBI" id="CHEBI:30616"/>
        <dbReference type="ChEBI" id="CHEBI:61977"/>
        <dbReference type="ChEBI" id="CHEBI:456216"/>
        <dbReference type="EC" id="2.7.11.1"/>
    </reaction>
    <physiologicalReaction direction="left-to-right" evidence="12">
        <dbReference type="Rhea" id="RHEA:46609"/>
    </physiologicalReaction>
</comment>
<feature type="region of interest" description="Disordered" evidence="14">
    <location>
        <begin position="612"/>
        <end position="692"/>
    </location>
</feature>
<dbReference type="CDD" id="cd10422">
    <property type="entry name" value="RNase_Ire1"/>
    <property type="match status" value="1"/>
</dbReference>
<keyword evidence="11" id="KW-0472">Membrane</keyword>
<keyword evidence="3" id="KW-0723">Serine/threonine-protein kinase</keyword>
<proteinExistence type="predicted"/>
<dbReference type="EMBL" id="ML986484">
    <property type="protein sequence ID" value="KAF2280696.1"/>
    <property type="molecule type" value="Genomic_DNA"/>
</dbReference>
<organism evidence="18 19">
    <name type="scientific">Westerdykella ornata</name>
    <dbReference type="NCBI Taxonomy" id="318751"/>
    <lineage>
        <taxon>Eukaryota</taxon>
        <taxon>Fungi</taxon>
        <taxon>Dikarya</taxon>
        <taxon>Ascomycota</taxon>
        <taxon>Pezizomycotina</taxon>
        <taxon>Dothideomycetes</taxon>
        <taxon>Pleosporomycetidae</taxon>
        <taxon>Pleosporales</taxon>
        <taxon>Sporormiaceae</taxon>
        <taxon>Westerdykella</taxon>
    </lineage>
</organism>
<evidence type="ECO:0000256" key="5">
    <source>
        <dbReference type="ARBA" id="ARBA00022692"/>
    </source>
</evidence>
<keyword evidence="5" id="KW-0812">Transmembrane</keyword>
<reference evidence="18" key="1">
    <citation type="journal article" date="2020" name="Stud. Mycol.">
        <title>101 Dothideomycetes genomes: a test case for predicting lifestyles and emergence of pathogens.</title>
        <authorList>
            <person name="Haridas S."/>
            <person name="Albert R."/>
            <person name="Binder M."/>
            <person name="Bloem J."/>
            <person name="Labutti K."/>
            <person name="Salamov A."/>
            <person name="Andreopoulos B."/>
            <person name="Baker S."/>
            <person name="Barry K."/>
            <person name="Bills G."/>
            <person name="Bluhm B."/>
            <person name="Cannon C."/>
            <person name="Castanera R."/>
            <person name="Culley D."/>
            <person name="Daum C."/>
            <person name="Ezra D."/>
            <person name="Gonzalez J."/>
            <person name="Henrissat B."/>
            <person name="Kuo A."/>
            <person name="Liang C."/>
            <person name="Lipzen A."/>
            <person name="Lutzoni F."/>
            <person name="Magnuson J."/>
            <person name="Mondo S."/>
            <person name="Nolan M."/>
            <person name="Ohm R."/>
            <person name="Pangilinan J."/>
            <person name="Park H.-J."/>
            <person name="Ramirez L."/>
            <person name="Alfaro M."/>
            <person name="Sun H."/>
            <person name="Tritt A."/>
            <person name="Yoshinaga Y."/>
            <person name="Zwiers L.-H."/>
            <person name="Turgeon B."/>
            <person name="Goodwin S."/>
            <person name="Spatafora J."/>
            <person name="Crous P."/>
            <person name="Grigoriev I."/>
        </authorList>
    </citation>
    <scope>NUCLEOTIDE SEQUENCE</scope>
    <source>
        <strain evidence="18">CBS 379.55</strain>
    </source>
</reference>
<evidence type="ECO:0000256" key="3">
    <source>
        <dbReference type="ARBA" id="ARBA00022527"/>
    </source>
</evidence>
<evidence type="ECO:0000259" key="17">
    <source>
        <dbReference type="PROSITE" id="PS51392"/>
    </source>
</evidence>
<evidence type="ECO:0000256" key="8">
    <source>
        <dbReference type="ARBA" id="ARBA00022777"/>
    </source>
</evidence>
<evidence type="ECO:0000256" key="9">
    <source>
        <dbReference type="ARBA" id="ARBA00022840"/>
    </source>
</evidence>
<feature type="signal peptide" evidence="15">
    <location>
        <begin position="1"/>
        <end position="32"/>
    </location>
</feature>
<dbReference type="GeneID" id="54556111"/>
<evidence type="ECO:0000313" key="18">
    <source>
        <dbReference type="EMBL" id="KAF2280696.1"/>
    </source>
</evidence>
<evidence type="ECO:0000256" key="6">
    <source>
        <dbReference type="ARBA" id="ARBA00022729"/>
    </source>
</evidence>
<dbReference type="InterPro" id="IPR038357">
    <property type="entry name" value="KEN_sf"/>
</dbReference>
<dbReference type="FunFam" id="3.30.200.20:FF:000077">
    <property type="entry name" value="Putative Serine/threonine-protein kinase/endoribonuclease IRE1"/>
    <property type="match status" value="1"/>
</dbReference>
<evidence type="ECO:0000256" key="12">
    <source>
        <dbReference type="ARBA" id="ARBA00048659"/>
    </source>
</evidence>